<dbReference type="PANTHER" id="PTHR13696:SF99">
    <property type="entry name" value="COBYRINIC ACID AC-DIAMIDE SYNTHASE"/>
    <property type="match status" value="1"/>
</dbReference>
<accession>A0A6J4VPE1</accession>
<sequence>MTNSPLRIGVLGRKGGSAKSTTSYNLGGAFAAAGLRCLLVDLDSQASLTRALSDAPLSPEGGIGARIAEPSRGLRDTIRPVGDLLDLVPGDRSIEVAAAALAQNPAGPLRLRLLLDEVAADYGAIIIDTAPMLGFTQTSALLAGDLAIVPTRTGAQQDIDALVDIFALRDELAQYRFATATLAAILPSNYHADEAPQRDGLAALRAGYGDLVADPIPHSPLIERAINARLPVVTNSPKSTVAAAFRALAARLNPDSDEEGRFTAETQSAQRIAENGRKETTKKVGGGR</sequence>
<evidence type="ECO:0000313" key="3">
    <source>
        <dbReference type="EMBL" id="CAA9583895.1"/>
    </source>
</evidence>
<protein>
    <recommendedName>
        <fullName evidence="2">AAA domain-containing protein</fullName>
    </recommendedName>
</protein>
<name>A0A6J4VPE1_9BACT</name>
<gene>
    <name evidence="3" type="ORF">AVDCRST_MAG18-3545</name>
</gene>
<dbReference type="InterPro" id="IPR050678">
    <property type="entry name" value="DNA_Partitioning_ATPase"/>
</dbReference>
<organism evidence="3">
    <name type="scientific">uncultured Thermomicrobiales bacterium</name>
    <dbReference type="NCBI Taxonomy" id="1645740"/>
    <lineage>
        <taxon>Bacteria</taxon>
        <taxon>Pseudomonadati</taxon>
        <taxon>Thermomicrobiota</taxon>
        <taxon>Thermomicrobia</taxon>
        <taxon>Thermomicrobiales</taxon>
        <taxon>environmental samples</taxon>
    </lineage>
</organism>
<dbReference type="InterPro" id="IPR025669">
    <property type="entry name" value="AAA_dom"/>
</dbReference>
<evidence type="ECO:0000256" key="1">
    <source>
        <dbReference type="SAM" id="MobiDB-lite"/>
    </source>
</evidence>
<feature type="domain" description="AAA" evidence="2">
    <location>
        <begin position="8"/>
        <end position="153"/>
    </location>
</feature>
<dbReference type="CDD" id="cd02042">
    <property type="entry name" value="ParAB_family"/>
    <property type="match status" value="1"/>
</dbReference>
<evidence type="ECO:0000259" key="2">
    <source>
        <dbReference type="Pfam" id="PF13614"/>
    </source>
</evidence>
<dbReference type="Pfam" id="PF13614">
    <property type="entry name" value="AAA_31"/>
    <property type="match status" value="1"/>
</dbReference>
<dbReference type="PANTHER" id="PTHR13696">
    <property type="entry name" value="P-LOOP CONTAINING NUCLEOSIDE TRIPHOSPHATE HYDROLASE"/>
    <property type="match status" value="1"/>
</dbReference>
<dbReference type="EMBL" id="CADCWN010000276">
    <property type="protein sequence ID" value="CAA9583895.1"/>
    <property type="molecule type" value="Genomic_DNA"/>
</dbReference>
<dbReference type="AlphaFoldDB" id="A0A6J4VPE1"/>
<dbReference type="Gene3D" id="3.40.50.300">
    <property type="entry name" value="P-loop containing nucleotide triphosphate hydrolases"/>
    <property type="match status" value="1"/>
</dbReference>
<dbReference type="SUPFAM" id="SSF52540">
    <property type="entry name" value="P-loop containing nucleoside triphosphate hydrolases"/>
    <property type="match status" value="1"/>
</dbReference>
<proteinExistence type="predicted"/>
<reference evidence="3" key="1">
    <citation type="submission" date="2020-02" db="EMBL/GenBank/DDBJ databases">
        <authorList>
            <person name="Meier V. D."/>
        </authorList>
    </citation>
    <scope>NUCLEOTIDE SEQUENCE</scope>
    <source>
        <strain evidence="3">AVDCRST_MAG18</strain>
    </source>
</reference>
<feature type="region of interest" description="Disordered" evidence="1">
    <location>
        <begin position="255"/>
        <end position="288"/>
    </location>
</feature>
<dbReference type="InterPro" id="IPR027417">
    <property type="entry name" value="P-loop_NTPase"/>
</dbReference>